<dbReference type="GO" id="GO:0005543">
    <property type="term" value="F:phospholipid binding"/>
    <property type="evidence" value="ECO:0007669"/>
    <property type="project" value="TreeGrafter"/>
</dbReference>
<feature type="binding site" evidence="5">
    <location>
        <position position="50"/>
    </location>
    <ligand>
        <name>Ca(2+)</name>
        <dbReference type="ChEBI" id="CHEBI:29108"/>
    </ligand>
</feature>
<keyword evidence="3 6" id="KW-1015">Disulfide bond</keyword>
<dbReference type="GeneTree" id="ENSGT00940000161504"/>
<feature type="transmembrane region" description="Helical" evidence="9">
    <location>
        <begin position="6"/>
        <end position="26"/>
    </location>
</feature>
<dbReference type="FunFam" id="1.20.90.10:FF:000001">
    <property type="entry name" value="Basic phospholipase A2 homolog"/>
    <property type="match status" value="1"/>
</dbReference>
<reference evidence="11" key="1">
    <citation type="submission" date="2025-08" db="UniProtKB">
        <authorList>
            <consortium name="Ensembl"/>
        </authorList>
    </citation>
    <scope>IDENTIFICATION</scope>
</reference>
<dbReference type="InterPro" id="IPR016090">
    <property type="entry name" value="PLA2-like_dom"/>
</dbReference>
<keyword evidence="12" id="KW-1185">Reference proteome</keyword>
<evidence type="ECO:0000256" key="4">
    <source>
        <dbReference type="PIRSR" id="PIRSR601211-1"/>
    </source>
</evidence>
<feature type="disulfide bond" evidence="6">
    <location>
        <begin position="96"/>
        <end position="108"/>
    </location>
</feature>
<feature type="disulfide bond" evidence="6">
    <location>
        <begin position="47"/>
        <end position="63"/>
    </location>
</feature>
<feature type="binding site" evidence="5">
    <location>
        <position position="48"/>
    </location>
    <ligand>
        <name>Ca(2+)</name>
        <dbReference type="ChEBI" id="CHEBI:29108"/>
    </ligand>
</feature>
<feature type="binding site" evidence="5">
    <location>
        <position position="46"/>
    </location>
    <ligand>
        <name>Ca(2+)</name>
        <dbReference type="ChEBI" id="CHEBI:29108"/>
    </ligand>
</feature>
<reference evidence="11" key="2">
    <citation type="submission" date="2025-09" db="UniProtKB">
        <authorList>
            <consortium name="Ensembl"/>
        </authorList>
    </citation>
    <scope>IDENTIFICATION</scope>
</reference>
<evidence type="ECO:0000256" key="7">
    <source>
        <dbReference type="RuleBase" id="RU003654"/>
    </source>
</evidence>
<evidence type="ECO:0000256" key="3">
    <source>
        <dbReference type="ARBA" id="ARBA00023157"/>
    </source>
</evidence>
<name>A0A8C5Q6J8_9ANUR</name>
<keyword evidence="8" id="KW-0378">Hydrolase</keyword>
<feature type="binding site" evidence="5">
    <location>
        <position position="67"/>
    </location>
    <ligand>
        <name>Ca(2+)</name>
        <dbReference type="ChEBI" id="CHEBI:29108"/>
    </ligand>
</feature>
<comment type="cofactor">
    <cofactor evidence="5">
        <name>Ca(2+)</name>
        <dbReference type="ChEBI" id="CHEBI:29108"/>
    </cofactor>
    <text evidence="5">Binds 1 Ca(2+) ion per subunit.</text>
</comment>
<evidence type="ECO:0000256" key="8">
    <source>
        <dbReference type="RuleBase" id="RU361236"/>
    </source>
</evidence>
<keyword evidence="5" id="KW-0479">Metal-binding</keyword>
<dbReference type="AlphaFoldDB" id="A0A8C5Q6J8"/>
<dbReference type="CDD" id="cd00125">
    <property type="entry name" value="PLA2c"/>
    <property type="match status" value="1"/>
</dbReference>
<dbReference type="InterPro" id="IPR033112">
    <property type="entry name" value="PLA2_Asp_AS"/>
</dbReference>
<dbReference type="PRINTS" id="PR00389">
    <property type="entry name" value="PHPHLIPASEA2"/>
</dbReference>
<dbReference type="InterPro" id="IPR001211">
    <property type="entry name" value="PLA2"/>
</dbReference>
<dbReference type="SUPFAM" id="SSF48619">
    <property type="entry name" value="Phospholipase A2, PLA2"/>
    <property type="match status" value="1"/>
</dbReference>
<dbReference type="PROSITE" id="PS00118">
    <property type="entry name" value="PA2_HIS"/>
    <property type="match status" value="1"/>
</dbReference>
<sequence>MASSWYILALLFVAVAITQCNIWDFARMIKKVTRKSALSYIAYGCYCGYGGSGQPKDLTDWCCHKHDCCYDHLVKIGCKPKTTCYKFKVVDGKITCDDPVDKCPGKICECDREAVLCFKANLGTFDNGLKNYNKRAKCNETGPDCSMYKF</sequence>
<accession>A0A8C5Q6J8</accession>
<evidence type="ECO:0000313" key="11">
    <source>
        <dbReference type="Ensembl" id="ENSLLEP00000033422.1"/>
    </source>
</evidence>
<dbReference type="GO" id="GO:0047498">
    <property type="term" value="F:calcium-dependent phospholipase A2 activity"/>
    <property type="evidence" value="ECO:0007669"/>
    <property type="project" value="TreeGrafter"/>
</dbReference>
<feature type="active site" evidence="4">
    <location>
        <position position="66"/>
    </location>
</feature>
<dbReference type="Ensembl" id="ENSLLET00000034695.1">
    <property type="protein sequence ID" value="ENSLLEP00000033422.1"/>
    <property type="gene ID" value="ENSLLEG00000021101.1"/>
</dbReference>
<keyword evidence="5 8" id="KW-0106">Calcium</keyword>
<feature type="disulfide bond" evidence="6">
    <location>
        <begin position="68"/>
        <end position="145"/>
    </location>
</feature>
<feature type="disulfide bond" evidence="6">
    <location>
        <begin position="45"/>
        <end position="138"/>
    </location>
</feature>
<evidence type="ECO:0000256" key="2">
    <source>
        <dbReference type="ARBA" id="ARBA00022525"/>
    </source>
</evidence>
<dbReference type="InterPro" id="IPR033113">
    <property type="entry name" value="PLA2_histidine"/>
</dbReference>
<feature type="active site" evidence="4">
    <location>
        <position position="111"/>
    </location>
</feature>
<feature type="disulfide bond" evidence="6">
    <location>
        <begin position="62"/>
        <end position="117"/>
    </location>
</feature>
<keyword evidence="9" id="KW-0812">Transmembrane</keyword>
<protein>
    <recommendedName>
        <fullName evidence="8">Phospholipase A2</fullName>
        <ecNumber evidence="8">3.1.1.4</ecNumber>
    </recommendedName>
</protein>
<dbReference type="GO" id="GO:0006644">
    <property type="term" value="P:phospholipid metabolic process"/>
    <property type="evidence" value="ECO:0007669"/>
    <property type="project" value="InterPro"/>
</dbReference>
<evidence type="ECO:0000256" key="1">
    <source>
        <dbReference type="ARBA" id="ARBA00004613"/>
    </source>
</evidence>
<dbReference type="InterPro" id="IPR036444">
    <property type="entry name" value="PLipase_A2_dom_sf"/>
</dbReference>
<evidence type="ECO:0000256" key="5">
    <source>
        <dbReference type="PIRSR" id="PIRSR601211-2"/>
    </source>
</evidence>
<dbReference type="PROSITE" id="PS00119">
    <property type="entry name" value="PA2_ASP"/>
    <property type="match status" value="1"/>
</dbReference>
<feature type="disulfide bond" evidence="6">
    <location>
        <begin position="78"/>
        <end position="103"/>
    </location>
</feature>
<dbReference type="GO" id="GO:0005576">
    <property type="term" value="C:extracellular region"/>
    <property type="evidence" value="ECO:0007669"/>
    <property type="project" value="UniProtKB-SubCell"/>
</dbReference>
<keyword evidence="9" id="KW-0472">Membrane</keyword>
<keyword evidence="8" id="KW-0443">Lipid metabolism</keyword>
<dbReference type="Pfam" id="PF00068">
    <property type="entry name" value="Phospholip_A2_1"/>
    <property type="match status" value="1"/>
</dbReference>
<evidence type="ECO:0000313" key="12">
    <source>
        <dbReference type="Proteomes" id="UP000694569"/>
    </source>
</evidence>
<dbReference type="GO" id="GO:0016042">
    <property type="term" value="P:lipid catabolic process"/>
    <property type="evidence" value="ECO:0007669"/>
    <property type="project" value="InterPro"/>
</dbReference>
<comment type="subcellular location">
    <subcellularLocation>
        <location evidence="1 8">Secreted</location>
    </subcellularLocation>
</comment>
<dbReference type="GO" id="GO:0050482">
    <property type="term" value="P:arachidonate secretion"/>
    <property type="evidence" value="ECO:0007669"/>
    <property type="project" value="InterPro"/>
</dbReference>
<dbReference type="EC" id="3.1.1.4" evidence="8"/>
<evidence type="ECO:0000256" key="9">
    <source>
        <dbReference type="SAM" id="Phobius"/>
    </source>
</evidence>
<dbReference type="GO" id="GO:0005509">
    <property type="term" value="F:calcium ion binding"/>
    <property type="evidence" value="ECO:0007669"/>
    <property type="project" value="InterPro"/>
</dbReference>
<feature type="disulfide bond" evidence="6">
    <location>
        <begin position="69"/>
        <end position="110"/>
    </location>
</feature>
<evidence type="ECO:0000256" key="6">
    <source>
        <dbReference type="PIRSR" id="PIRSR601211-3"/>
    </source>
</evidence>
<comment type="similarity">
    <text evidence="7">Belongs to the phospholipase A2 family.</text>
</comment>
<comment type="catalytic activity">
    <reaction evidence="8">
        <text>a 1,2-diacyl-sn-glycero-3-phosphocholine + H2O = a 1-acyl-sn-glycero-3-phosphocholine + a fatty acid + H(+)</text>
        <dbReference type="Rhea" id="RHEA:15801"/>
        <dbReference type="ChEBI" id="CHEBI:15377"/>
        <dbReference type="ChEBI" id="CHEBI:15378"/>
        <dbReference type="ChEBI" id="CHEBI:28868"/>
        <dbReference type="ChEBI" id="CHEBI:57643"/>
        <dbReference type="ChEBI" id="CHEBI:58168"/>
        <dbReference type="EC" id="3.1.1.4"/>
    </reaction>
</comment>
<dbReference type="PANTHER" id="PTHR11716">
    <property type="entry name" value="PHOSPHOLIPASE A2 FAMILY MEMBER"/>
    <property type="match status" value="1"/>
</dbReference>
<feature type="domain" description="Phospholipase A2-like central" evidence="10">
    <location>
        <begin position="21"/>
        <end position="139"/>
    </location>
</feature>
<evidence type="ECO:0000259" key="10">
    <source>
        <dbReference type="SMART" id="SM00085"/>
    </source>
</evidence>
<proteinExistence type="inferred from homology"/>
<dbReference type="Gene3D" id="1.20.90.10">
    <property type="entry name" value="Phospholipase A2 domain"/>
    <property type="match status" value="1"/>
</dbReference>
<keyword evidence="2 8" id="KW-0964">Secreted</keyword>
<dbReference type="PANTHER" id="PTHR11716:SF101">
    <property type="entry name" value="BASIC PHOSPHOLIPASE A2 PA-11-LIKE"/>
    <property type="match status" value="1"/>
</dbReference>
<keyword evidence="9" id="KW-1133">Transmembrane helix</keyword>
<dbReference type="Proteomes" id="UP000694569">
    <property type="component" value="Unplaced"/>
</dbReference>
<dbReference type="SMART" id="SM00085">
    <property type="entry name" value="PA2c"/>
    <property type="match status" value="1"/>
</dbReference>
<organism evidence="11 12">
    <name type="scientific">Leptobrachium leishanense</name>
    <name type="common">Leishan spiny toad</name>
    <dbReference type="NCBI Taxonomy" id="445787"/>
    <lineage>
        <taxon>Eukaryota</taxon>
        <taxon>Metazoa</taxon>
        <taxon>Chordata</taxon>
        <taxon>Craniata</taxon>
        <taxon>Vertebrata</taxon>
        <taxon>Euteleostomi</taxon>
        <taxon>Amphibia</taxon>
        <taxon>Batrachia</taxon>
        <taxon>Anura</taxon>
        <taxon>Pelobatoidea</taxon>
        <taxon>Megophryidae</taxon>
        <taxon>Leptobrachium</taxon>
    </lineage>
</organism>